<gene>
    <name evidence="10" type="ORF">A2713_01835</name>
</gene>
<sequence>MKILLINPPRTYFQGSKGVRLGLPLGLMYIAAVLEENGCAVKIFDSLISEKTEIIEKDNFLYHGVSEDYFKDVVSREEPALVGIGGPFSAQIHNAVRAADLVKQINPNIFVVIGGPHASVKGADFLKENKNIDAAVVGEGELAMLELAKAIKDKRSLKAISNVVYRFSDNQEREEKIFTNPWTVIKKIDELPLPAYHLMDMERYFFLSYDLSARPTKYNRSISMITSRGCPYNCVFCSIHLHMGRIWRFHSVEYVVNHIERVISDYKVKHISFEDDNFTFNPRRCERILDEVLTKKIKFSWDTPNGVRVDTLNEKLLKKMKKSGCQELIIGTESGSQEVLDKIINKNLRLENVFKIAQLCRKIKIKLRSFFVIGFPGETKKDIQKTIDFAFALYKEYRVRPNLMIATPLFGTRLYEISQKENFLVKNITSKDLALATQARGFGLIETSDFTPEDLKKFARELEAKISRLDLIRKLSNPKEYFKILKLIFKKPDRVIHYLKRILN</sequence>
<name>A0A1F4USC8_UNCKA</name>
<evidence type="ECO:0000313" key="11">
    <source>
        <dbReference type="Proteomes" id="UP000176444"/>
    </source>
</evidence>
<dbReference type="Pfam" id="PF02310">
    <property type="entry name" value="B12-binding"/>
    <property type="match status" value="1"/>
</dbReference>
<dbReference type="SUPFAM" id="SSF102114">
    <property type="entry name" value="Radical SAM enzymes"/>
    <property type="match status" value="1"/>
</dbReference>
<dbReference type="CDD" id="cd01335">
    <property type="entry name" value="Radical_SAM"/>
    <property type="match status" value="1"/>
</dbReference>
<organism evidence="10 11">
    <name type="scientific">candidate division WWE3 bacterium RIFCSPHIGHO2_01_FULL_35_17</name>
    <dbReference type="NCBI Taxonomy" id="1802614"/>
    <lineage>
        <taxon>Bacteria</taxon>
        <taxon>Katanobacteria</taxon>
    </lineage>
</organism>
<comment type="caution">
    <text evidence="10">The sequence shown here is derived from an EMBL/GenBank/DDBJ whole genome shotgun (WGS) entry which is preliminary data.</text>
</comment>
<comment type="cofactor">
    <cofactor evidence="1">
        <name>[4Fe-4S] cluster</name>
        <dbReference type="ChEBI" id="CHEBI:49883"/>
    </cofactor>
</comment>
<dbReference type="Pfam" id="PF04055">
    <property type="entry name" value="Radical_SAM"/>
    <property type="match status" value="1"/>
</dbReference>
<dbReference type="InterPro" id="IPR007197">
    <property type="entry name" value="rSAM"/>
</dbReference>
<dbReference type="PROSITE" id="PS51918">
    <property type="entry name" value="RADICAL_SAM"/>
    <property type="match status" value="1"/>
</dbReference>
<evidence type="ECO:0000256" key="4">
    <source>
        <dbReference type="ARBA" id="ARBA00022691"/>
    </source>
</evidence>
<dbReference type="InterPro" id="IPR023404">
    <property type="entry name" value="rSAM_horseshoe"/>
</dbReference>
<dbReference type="Gene3D" id="3.40.50.280">
    <property type="entry name" value="Cobalamin-binding domain"/>
    <property type="match status" value="1"/>
</dbReference>
<dbReference type="Gene3D" id="3.80.30.20">
    <property type="entry name" value="tm_1862 like domain"/>
    <property type="match status" value="1"/>
</dbReference>
<evidence type="ECO:0000256" key="2">
    <source>
        <dbReference type="ARBA" id="ARBA00022603"/>
    </source>
</evidence>
<reference evidence="10 11" key="1">
    <citation type="journal article" date="2016" name="Nat. Commun.">
        <title>Thousands of microbial genomes shed light on interconnected biogeochemical processes in an aquifer system.</title>
        <authorList>
            <person name="Anantharaman K."/>
            <person name="Brown C.T."/>
            <person name="Hug L.A."/>
            <person name="Sharon I."/>
            <person name="Castelle C.J."/>
            <person name="Probst A.J."/>
            <person name="Thomas B.C."/>
            <person name="Singh A."/>
            <person name="Wilkins M.J."/>
            <person name="Karaoz U."/>
            <person name="Brodie E.L."/>
            <person name="Williams K.H."/>
            <person name="Hubbard S.S."/>
            <person name="Banfield J.F."/>
        </authorList>
    </citation>
    <scope>NUCLEOTIDE SEQUENCE [LARGE SCALE GENOMIC DNA]</scope>
</reference>
<dbReference type="PANTHER" id="PTHR43409">
    <property type="entry name" value="ANAEROBIC MAGNESIUM-PROTOPORPHYRIN IX MONOMETHYL ESTER CYCLASE-RELATED"/>
    <property type="match status" value="1"/>
</dbReference>
<accession>A0A1F4USC8</accession>
<keyword evidence="2" id="KW-0489">Methyltransferase</keyword>
<dbReference type="SFLD" id="SFLDS00029">
    <property type="entry name" value="Radical_SAM"/>
    <property type="match status" value="1"/>
</dbReference>
<feature type="domain" description="B12-binding" evidence="8">
    <location>
        <begin position="8"/>
        <end position="158"/>
    </location>
</feature>
<dbReference type="CDD" id="cd02068">
    <property type="entry name" value="radical_SAM_B12_BD"/>
    <property type="match status" value="1"/>
</dbReference>
<dbReference type="GO" id="GO:0003824">
    <property type="term" value="F:catalytic activity"/>
    <property type="evidence" value="ECO:0007669"/>
    <property type="project" value="InterPro"/>
</dbReference>
<dbReference type="SFLD" id="SFLDG01082">
    <property type="entry name" value="B12-binding_domain_containing"/>
    <property type="match status" value="1"/>
</dbReference>
<evidence type="ECO:0000259" key="9">
    <source>
        <dbReference type="PROSITE" id="PS51918"/>
    </source>
</evidence>
<dbReference type="PROSITE" id="PS51332">
    <property type="entry name" value="B12_BINDING"/>
    <property type="match status" value="1"/>
</dbReference>
<dbReference type="AlphaFoldDB" id="A0A1F4USC8"/>
<dbReference type="Proteomes" id="UP000176444">
    <property type="component" value="Unassembled WGS sequence"/>
</dbReference>
<keyword evidence="5" id="KW-0479">Metal-binding</keyword>
<feature type="domain" description="Radical SAM core" evidence="9">
    <location>
        <begin position="216"/>
        <end position="444"/>
    </location>
</feature>
<dbReference type="InterPro" id="IPR036724">
    <property type="entry name" value="Cobalamin-bd_sf"/>
</dbReference>
<evidence type="ECO:0000313" key="10">
    <source>
        <dbReference type="EMBL" id="OGC47083.1"/>
    </source>
</evidence>
<dbReference type="InterPro" id="IPR006158">
    <property type="entry name" value="Cobalamin-bd"/>
</dbReference>
<dbReference type="InterPro" id="IPR051198">
    <property type="entry name" value="BchE-like"/>
</dbReference>
<keyword evidence="4" id="KW-0949">S-adenosyl-L-methionine</keyword>
<keyword evidence="3" id="KW-0808">Transferase</keyword>
<dbReference type="PANTHER" id="PTHR43409:SF7">
    <property type="entry name" value="BLL1977 PROTEIN"/>
    <property type="match status" value="1"/>
</dbReference>
<proteinExistence type="predicted"/>
<dbReference type="SMART" id="SM00729">
    <property type="entry name" value="Elp3"/>
    <property type="match status" value="1"/>
</dbReference>
<dbReference type="SUPFAM" id="SSF52242">
    <property type="entry name" value="Cobalamin (vitamin B12)-binding domain"/>
    <property type="match status" value="1"/>
</dbReference>
<protein>
    <submittedName>
        <fullName evidence="10">Uncharacterized protein</fullName>
    </submittedName>
</protein>
<dbReference type="InterPro" id="IPR006638">
    <property type="entry name" value="Elp3/MiaA/NifB-like_rSAM"/>
</dbReference>
<dbReference type="EMBL" id="MEUX01000022">
    <property type="protein sequence ID" value="OGC47083.1"/>
    <property type="molecule type" value="Genomic_DNA"/>
</dbReference>
<dbReference type="GO" id="GO:0031419">
    <property type="term" value="F:cobalamin binding"/>
    <property type="evidence" value="ECO:0007669"/>
    <property type="project" value="InterPro"/>
</dbReference>
<dbReference type="GO" id="GO:0051539">
    <property type="term" value="F:4 iron, 4 sulfur cluster binding"/>
    <property type="evidence" value="ECO:0007669"/>
    <property type="project" value="UniProtKB-KW"/>
</dbReference>
<keyword evidence="6" id="KW-0408">Iron</keyword>
<dbReference type="InterPro" id="IPR034466">
    <property type="entry name" value="Methyltransferase_Class_B"/>
</dbReference>
<dbReference type="GO" id="GO:0046872">
    <property type="term" value="F:metal ion binding"/>
    <property type="evidence" value="ECO:0007669"/>
    <property type="project" value="UniProtKB-KW"/>
</dbReference>
<evidence type="ECO:0000256" key="3">
    <source>
        <dbReference type="ARBA" id="ARBA00022679"/>
    </source>
</evidence>
<evidence type="ECO:0000256" key="7">
    <source>
        <dbReference type="ARBA" id="ARBA00023014"/>
    </source>
</evidence>
<evidence type="ECO:0000256" key="6">
    <source>
        <dbReference type="ARBA" id="ARBA00023004"/>
    </source>
</evidence>
<evidence type="ECO:0000259" key="8">
    <source>
        <dbReference type="PROSITE" id="PS51332"/>
    </source>
</evidence>
<evidence type="ECO:0000256" key="5">
    <source>
        <dbReference type="ARBA" id="ARBA00022723"/>
    </source>
</evidence>
<evidence type="ECO:0000256" key="1">
    <source>
        <dbReference type="ARBA" id="ARBA00001966"/>
    </source>
</evidence>
<keyword evidence="7" id="KW-0411">Iron-sulfur</keyword>
<dbReference type="InterPro" id="IPR058240">
    <property type="entry name" value="rSAM_sf"/>
</dbReference>
<dbReference type="SFLD" id="SFLDG01123">
    <property type="entry name" value="methyltransferase_(Class_B)"/>
    <property type="match status" value="1"/>
</dbReference>